<dbReference type="InterPro" id="IPR012907">
    <property type="entry name" value="Peptidase_S11_C"/>
</dbReference>
<keyword evidence="19" id="KW-1185">Reference proteome</keyword>
<dbReference type="Gene3D" id="3.40.710.10">
    <property type="entry name" value="DD-peptidase/beta-lactamase superfamily"/>
    <property type="match status" value="1"/>
</dbReference>
<dbReference type="Proteomes" id="UP000440004">
    <property type="component" value="Unassembled WGS sequence"/>
</dbReference>
<feature type="active site" description="Proton acceptor" evidence="13">
    <location>
        <position position="62"/>
    </location>
</feature>
<evidence type="ECO:0000256" key="14">
    <source>
        <dbReference type="PIRSR" id="PIRSR618044-2"/>
    </source>
</evidence>
<comment type="catalytic activity">
    <reaction evidence="12">
        <text>Preferential cleavage: (Ac)2-L-Lys-D-Ala-|-D-Ala. Also transpeptidation of peptidyl-alanyl moieties that are N-acyl substituents of D-alanine.</text>
        <dbReference type="EC" id="3.4.16.4"/>
    </reaction>
</comment>
<evidence type="ECO:0000256" key="2">
    <source>
        <dbReference type="ARBA" id="ARBA00004752"/>
    </source>
</evidence>
<evidence type="ECO:0000256" key="10">
    <source>
        <dbReference type="ARBA" id="ARBA00022984"/>
    </source>
</evidence>
<feature type="active site" description="Acyl-ester intermediate" evidence="13">
    <location>
        <position position="59"/>
    </location>
</feature>
<keyword evidence="8" id="KW-0378">Hydrolase</keyword>
<evidence type="ECO:0000256" key="12">
    <source>
        <dbReference type="ARBA" id="ARBA00034000"/>
    </source>
</evidence>
<dbReference type="PANTHER" id="PTHR21581:SF33">
    <property type="entry name" value="D-ALANYL-D-ALANINE CARBOXYPEPTIDASE DACB"/>
    <property type="match status" value="1"/>
</dbReference>
<comment type="similarity">
    <text evidence="3 15">Belongs to the peptidase S11 family.</text>
</comment>
<dbReference type="UniPathway" id="UPA00219"/>
<evidence type="ECO:0000256" key="13">
    <source>
        <dbReference type="PIRSR" id="PIRSR618044-1"/>
    </source>
</evidence>
<dbReference type="GO" id="GO:0006508">
    <property type="term" value="P:proteolysis"/>
    <property type="evidence" value="ECO:0007669"/>
    <property type="project" value="UniProtKB-KW"/>
</dbReference>
<dbReference type="SUPFAM" id="SSF69189">
    <property type="entry name" value="Penicillin-binding protein associated domain"/>
    <property type="match status" value="1"/>
</dbReference>
<keyword evidence="7" id="KW-0732">Signal</keyword>
<organism evidence="18 19">
    <name type="scientific">Alkalibaculum sporogenes</name>
    <dbReference type="NCBI Taxonomy" id="2655001"/>
    <lineage>
        <taxon>Bacteria</taxon>
        <taxon>Bacillati</taxon>
        <taxon>Bacillota</taxon>
        <taxon>Clostridia</taxon>
        <taxon>Eubacteriales</taxon>
        <taxon>Eubacteriaceae</taxon>
        <taxon>Alkalibaculum</taxon>
    </lineage>
</organism>
<evidence type="ECO:0000259" key="17">
    <source>
        <dbReference type="SMART" id="SM00936"/>
    </source>
</evidence>
<dbReference type="InterPro" id="IPR037167">
    <property type="entry name" value="Peptidase_S11_C_sf"/>
</dbReference>
<comment type="pathway">
    <text evidence="2">Cell wall biogenesis; peptidoglycan biosynthesis.</text>
</comment>
<evidence type="ECO:0000256" key="16">
    <source>
        <dbReference type="SAM" id="Phobius"/>
    </source>
</evidence>
<feature type="domain" description="Peptidase S11 D-Ala-D-Ala carboxypeptidase A C-terminal" evidence="17">
    <location>
        <begin position="279"/>
        <end position="368"/>
    </location>
</feature>
<feature type="transmembrane region" description="Helical" evidence="16">
    <location>
        <begin position="381"/>
        <end position="401"/>
    </location>
</feature>
<evidence type="ECO:0000256" key="15">
    <source>
        <dbReference type="RuleBase" id="RU004016"/>
    </source>
</evidence>
<dbReference type="Pfam" id="PF07943">
    <property type="entry name" value="PBP5_C"/>
    <property type="match status" value="1"/>
</dbReference>
<evidence type="ECO:0000313" key="18">
    <source>
        <dbReference type="EMBL" id="MPW24624.1"/>
    </source>
</evidence>
<keyword evidence="16" id="KW-1133">Transmembrane helix</keyword>
<keyword evidence="5 18" id="KW-0121">Carboxypeptidase</keyword>
<evidence type="ECO:0000256" key="11">
    <source>
        <dbReference type="ARBA" id="ARBA00023316"/>
    </source>
</evidence>
<gene>
    <name evidence="18" type="ORF">GC105_02300</name>
</gene>
<dbReference type="InterPro" id="IPR012338">
    <property type="entry name" value="Beta-lactam/transpept-like"/>
</dbReference>
<dbReference type="PRINTS" id="PR00725">
    <property type="entry name" value="DADACBPTASE1"/>
</dbReference>
<dbReference type="Pfam" id="PF00768">
    <property type="entry name" value="Peptidase_S11"/>
    <property type="match status" value="1"/>
</dbReference>
<dbReference type="GO" id="GO:0009002">
    <property type="term" value="F:serine-type D-Ala-D-Ala carboxypeptidase activity"/>
    <property type="evidence" value="ECO:0007669"/>
    <property type="project" value="UniProtKB-EC"/>
</dbReference>
<keyword evidence="11" id="KW-0961">Cell wall biogenesis/degradation</keyword>
<comment type="caution">
    <text evidence="18">The sequence shown here is derived from an EMBL/GenBank/DDBJ whole genome shotgun (WGS) entry which is preliminary data.</text>
</comment>
<dbReference type="GO" id="GO:0008360">
    <property type="term" value="P:regulation of cell shape"/>
    <property type="evidence" value="ECO:0007669"/>
    <property type="project" value="UniProtKB-KW"/>
</dbReference>
<evidence type="ECO:0000256" key="8">
    <source>
        <dbReference type="ARBA" id="ARBA00022801"/>
    </source>
</evidence>
<keyword evidence="16" id="KW-0812">Transmembrane</keyword>
<dbReference type="InterPro" id="IPR001967">
    <property type="entry name" value="Peptidase_S11_N"/>
</dbReference>
<dbReference type="EMBL" id="WHNX01000003">
    <property type="protein sequence ID" value="MPW24624.1"/>
    <property type="molecule type" value="Genomic_DNA"/>
</dbReference>
<evidence type="ECO:0000313" key="19">
    <source>
        <dbReference type="Proteomes" id="UP000440004"/>
    </source>
</evidence>
<evidence type="ECO:0000256" key="9">
    <source>
        <dbReference type="ARBA" id="ARBA00022960"/>
    </source>
</evidence>
<accession>A0A6A7K5J9</accession>
<dbReference type="InterPro" id="IPR015956">
    <property type="entry name" value="Peniciliin-bd_prot_C_sf"/>
</dbReference>
<dbReference type="InterPro" id="IPR018044">
    <property type="entry name" value="Peptidase_S11"/>
</dbReference>
<keyword evidence="6" id="KW-0645">Protease</keyword>
<evidence type="ECO:0000256" key="7">
    <source>
        <dbReference type="ARBA" id="ARBA00022729"/>
    </source>
</evidence>
<reference evidence="18 19" key="1">
    <citation type="submission" date="2019-10" db="EMBL/GenBank/DDBJ databases">
        <title>Alkalibaculum tamaniensis sp.nov., a new alkaliphilic acetogen, isolated on methoxylated aromatics from a mud volcano.</title>
        <authorList>
            <person name="Khomyakova M.A."/>
            <person name="Merkel A.Y."/>
            <person name="Bonch-Osmolovskaya E.A."/>
            <person name="Slobodkin A.I."/>
        </authorList>
    </citation>
    <scope>NUCLEOTIDE SEQUENCE [LARGE SCALE GENOMIC DNA]</scope>
    <source>
        <strain evidence="18 19">M08DMB</strain>
    </source>
</reference>
<keyword evidence="10" id="KW-0573">Peptidoglycan synthesis</keyword>
<comment type="function">
    <text evidence="1">Removes C-terminal D-alanyl residues from sugar-peptide cell wall precursors.</text>
</comment>
<dbReference type="GO" id="GO:0071555">
    <property type="term" value="P:cell wall organization"/>
    <property type="evidence" value="ECO:0007669"/>
    <property type="project" value="UniProtKB-KW"/>
</dbReference>
<dbReference type="AlphaFoldDB" id="A0A6A7K5J9"/>
<keyword evidence="9" id="KW-0133">Cell shape</keyword>
<dbReference type="GO" id="GO:0009252">
    <property type="term" value="P:peptidoglycan biosynthetic process"/>
    <property type="evidence" value="ECO:0007669"/>
    <property type="project" value="UniProtKB-UniPathway"/>
</dbReference>
<dbReference type="SMART" id="SM00936">
    <property type="entry name" value="PBP5_C"/>
    <property type="match status" value="1"/>
</dbReference>
<feature type="active site" evidence="13">
    <location>
        <position position="117"/>
    </location>
</feature>
<proteinExistence type="inferred from homology"/>
<keyword evidence="16" id="KW-0472">Membrane</keyword>
<evidence type="ECO:0000256" key="6">
    <source>
        <dbReference type="ARBA" id="ARBA00022670"/>
    </source>
</evidence>
<evidence type="ECO:0000256" key="1">
    <source>
        <dbReference type="ARBA" id="ARBA00003217"/>
    </source>
</evidence>
<sequence>MEELMTKKVLIIIFALVVFINSRALANPNIESGSAMLMEADTGQILYDKNSNVKQYPASITKVLTAIIALEHNELEDVVVVGNDVPNQIESGSSAIYLIPDEKLTMEQLMYGLLVESGNDVAVAIAEQTSGSVEEFSKLMNAKAKALGANDSNFVNPHGLHNENHYTTAHDMALIMREAIKNPILLNLMTTKNYIIPETNKQDTRYLWTKNRLYRSDTGEFFYDKVIASKTGFTSVARNTLLSAAEENGMRLIAVVLQSNGVASYSDTINMFEYGFDNFVTSTLVNKNEFIQEYSIQDATSPLKIVSRSTVKYVVNKDNDKEIVASINISKDLSPSIKEGEKIGTVEYSLDATKIAEADLVSGNELESVNSVRFNKIIKSLVWVLPGILGLYIFARLYVFVKNTQIRKRRYKRQSAIKYIKKSSNNEYSKY</sequence>
<dbReference type="EC" id="3.4.16.4" evidence="4"/>
<evidence type="ECO:0000256" key="4">
    <source>
        <dbReference type="ARBA" id="ARBA00012448"/>
    </source>
</evidence>
<dbReference type="Gene3D" id="2.60.410.10">
    <property type="entry name" value="D-Ala-D-Ala carboxypeptidase, C-terminal domain"/>
    <property type="match status" value="1"/>
</dbReference>
<feature type="binding site" evidence="14">
    <location>
        <position position="230"/>
    </location>
    <ligand>
        <name>substrate</name>
    </ligand>
</feature>
<evidence type="ECO:0000256" key="3">
    <source>
        <dbReference type="ARBA" id="ARBA00007164"/>
    </source>
</evidence>
<protein>
    <recommendedName>
        <fullName evidence="4">serine-type D-Ala-D-Ala carboxypeptidase</fullName>
        <ecNumber evidence="4">3.4.16.4</ecNumber>
    </recommendedName>
</protein>
<dbReference type="SUPFAM" id="SSF56601">
    <property type="entry name" value="beta-lactamase/transpeptidase-like"/>
    <property type="match status" value="1"/>
</dbReference>
<name>A0A6A7K5J9_9FIRM</name>
<evidence type="ECO:0000256" key="5">
    <source>
        <dbReference type="ARBA" id="ARBA00022645"/>
    </source>
</evidence>
<dbReference type="PANTHER" id="PTHR21581">
    <property type="entry name" value="D-ALANYL-D-ALANINE CARBOXYPEPTIDASE"/>
    <property type="match status" value="1"/>
</dbReference>